<dbReference type="InterPro" id="IPR032675">
    <property type="entry name" value="LRR_dom_sf"/>
</dbReference>
<dbReference type="AlphaFoldDB" id="A0A7J8NIP0"/>
<comment type="caution">
    <text evidence="1">The sequence shown here is derived from an EMBL/GenBank/DDBJ whole genome shotgun (WGS) entry which is preliminary data.</text>
</comment>
<dbReference type="Proteomes" id="UP000593572">
    <property type="component" value="Unassembled WGS sequence"/>
</dbReference>
<accession>A0A7J8NIP0</accession>
<proteinExistence type="predicted"/>
<dbReference type="EMBL" id="JABEZX010350882">
    <property type="protein sequence ID" value="MBA0576692.1"/>
    <property type="molecule type" value="Genomic_DNA"/>
</dbReference>
<dbReference type="Gene3D" id="3.80.10.10">
    <property type="entry name" value="Ribonuclease Inhibitor"/>
    <property type="match status" value="1"/>
</dbReference>
<protein>
    <submittedName>
        <fullName evidence="1">Uncharacterized protein</fullName>
    </submittedName>
</protein>
<keyword evidence="2" id="KW-1185">Reference proteome</keyword>
<reference evidence="1 2" key="1">
    <citation type="journal article" date="2019" name="Genome Biol. Evol.">
        <title>Insights into the evolution of the New World diploid cottons (Gossypium, subgenus Houzingenia) based on genome sequencing.</title>
        <authorList>
            <person name="Grover C.E."/>
            <person name="Arick M.A. 2nd"/>
            <person name="Thrash A."/>
            <person name="Conover J.L."/>
            <person name="Sanders W.S."/>
            <person name="Peterson D.G."/>
            <person name="Frelichowski J.E."/>
            <person name="Scheffler J.A."/>
            <person name="Scheffler B.E."/>
            <person name="Wendel J.F."/>
        </authorList>
    </citation>
    <scope>NUCLEOTIDE SEQUENCE [LARGE SCALE GENOMIC DNA]</scope>
    <source>
        <strain evidence="1">157</strain>
        <tissue evidence="1">Leaf</tissue>
    </source>
</reference>
<sequence>MLHILDLTSNNFSGEVSVEFFQSLKGIRVIDGNKGNPRLCGVPLVNKCNQVGSQMLLPKEGEDSWIDGLSI</sequence>
<evidence type="ECO:0000313" key="1">
    <source>
        <dbReference type="EMBL" id="MBA0576692.1"/>
    </source>
</evidence>
<gene>
    <name evidence="1" type="ORF">Golob_023795</name>
</gene>
<name>A0A7J8NIP0_9ROSI</name>
<evidence type="ECO:0000313" key="2">
    <source>
        <dbReference type="Proteomes" id="UP000593572"/>
    </source>
</evidence>
<organism evidence="1 2">
    <name type="scientific">Gossypium lobatum</name>
    <dbReference type="NCBI Taxonomy" id="34289"/>
    <lineage>
        <taxon>Eukaryota</taxon>
        <taxon>Viridiplantae</taxon>
        <taxon>Streptophyta</taxon>
        <taxon>Embryophyta</taxon>
        <taxon>Tracheophyta</taxon>
        <taxon>Spermatophyta</taxon>
        <taxon>Magnoliopsida</taxon>
        <taxon>eudicotyledons</taxon>
        <taxon>Gunneridae</taxon>
        <taxon>Pentapetalae</taxon>
        <taxon>rosids</taxon>
        <taxon>malvids</taxon>
        <taxon>Malvales</taxon>
        <taxon>Malvaceae</taxon>
        <taxon>Malvoideae</taxon>
        <taxon>Gossypium</taxon>
    </lineage>
</organism>